<name>A0A6N7Z9S8_9PSEU</name>
<sequence>MRAPSHDWGNMRKRQVFAAVAVALTLAGCGARPESSSTTNDPTTNDSNVFGNAQELVRAATDQTAKAKSAKFTAESSLAGQAVTAQGQARFDGADTVMDMTMTVGPVREEMRYVDRALYVQLPEQYRARMTSGKPWGKVPADSAVAKQIGAQQAQQNDPSQALQQIQQAGTITRSAHETLDGQPVTHYWIDVDFAKGFDKFKNTGLPEAQLNEIAAKVKTIPVELWLGSDKLPVQITEDMSALMKAAGAPATAQDMKITMKYSDWGTPVDVQAPPANQVGELKLPSN</sequence>
<feature type="compositionally biased region" description="Low complexity" evidence="1">
    <location>
        <begin position="30"/>
        <end position="48"/>
    </location>
</feature>
<reference evidence="2 3" key="1">
    <citation type="submission" date="2019-11" db="EMBL/GenBank/DDBJ databases">
        <title>Draft genome of Amycolatopsis RM579.</title>
        <authorList>
            <person name="Duangmal K."/>
            <person name="Mingma R."/>
        </authorList>
    </citation>
    <scope>NUCLEOTIDE SEQUENCE [LARGE SCALE GENOMIC DNA]</scope>
    <source>
        <strain evidence="2 3">RM579</strain>
    </source>
</reference>
<evidence type="ECO:0008006" key="4">
    <source>
        <dbReference type="Google" id="ProtNLM"/>
    </source>
</evidence>
<comment type="caution">
    <text evidence="2">The sequence shown here is derived from an EMBL/GenBank/DDBJ whole genome shotgun (WGS) entry which is preliminary data.</text>
</comment>
<dbReference type="InterPro" id="IPR029046">
    <property type="entry name" value="LolA/LolB/LppX"/>
</dbReference>
<keyword evidence="3" id="KW-1185">Reference proteome</keyword>
<dbReference type="Gene3D" id="2.50.20.20">
    <property type="match status" value="1"/>
</dbReference>
<evidence type="ECO:0000256" key="1">
    <source>
        <dbReference type="SAM" id="MobiDB-lite"/>
    </source>
</evidence>
<protein>
    <recommendedName>
        <fullName evidence="4">LppX_LprAFG lipoprotein</fullName>
    </recommendedName>
</protein>
<accession>A0A6N7Z9S8</accession>
<dbReference type="SUPFAM" id="SSF89392">
    <property type="entry name" value="Prokaryotic lipoproteins and lipoprotein localization factors"/>
    <property type="match status" value="1"/>
</dbReference>
<dbReference type="AlphaFoldDB" id="A0A6N7Z9S8"/>
<feature type="region of interest" description="Disordered" evidence="1">
    <location>
        <begin position="30"/>
        <end position="49"/>
    </location>
</feature>
<gene>
    <name evidence="2" type="ORF">GKO32_31555</name>
</gene>
<organism evidence="2 3">
    <name type="scientific">Amycolatopsis pithecellobii</name>
    <dbReference type="NCBI Taxonomy" id="664692"/>
    <lineage>
        <taxon>Bacteria</taxon>
        <taxon>Bacillati</taxon>
        <taxon>Actinomycetota</taxon>
        <taxon>Actinomycetes</taxon>
        <taxon>Pseudonocardiales</taxon>
        <taxon>Pseudonocardiaceae</taxon>
        <taxon>Amycolatopsis</taxon>
    </lineage>
</organism>
<proteinExistence type="predicted"/>
<dbReference type="EMBL" id="WMBA01000069">
    <property type="protein sequence ID" value="MTD58483.1"/>
    <property type="molecule type" value="Genomic_DNA"/>
</dbReference>
<dbReference type="PROSITE" id="PS51257">
    <property type="entry name" value="PROKAR_LIPOPROTEIN"/>
    <property type="match status" value="1"/>
</dbReference>
<evidence type="ECO:0000313" key="2">
    <source>
        <dbReference type="EMBL" id="MTD58483.1"/>
    </source>
</evidence>
<evidence type="ECO:0000313" key="3">
    <source>
        <dbReference type="Proteomes" id="UP000440096"/>
    </source>
</evidence>
<dbReference type="OrthoDB" id="3427828at2"/>
<dbReference type="Proteomes" id="UP000440096">
    <property type="component" value="Unassembled WGS sequence"/>
</dbReference>